<dbReference type="GO" id="GO:0006260">
    <property type="term" value="P:DNA replication"/>
    <property type="evidence" value="ECO:0007669"/>
    <property type="project" value="UniProtKB-KW"/>
</dbReference>
<dbReference type="PANTHER" id="PTHR45849">
    <property type="entry name" value="FACT COMPLEX SUBUNIT SSRP1"/>
    <property type="match status" value="1"/>
</dbReference>
<evidence type="ECO:0000256" key="1">
    <source>
        <dbReference type="ARBA" id="ARBA00010060"/>
    </source>
</evidence>
<evidence type="ECO:0000256" key="11">
    <source>
        <dbReference type="SAM" id="MobiDB-lite"/>
    </source>
</evidence>
<dbReference type="GO" id="GO:0003677">
    <property type="term" value="F:DNA binding"/>
    <property type="evidence" value="ECO:0007669"/>
    <property type="project" value="InterPro"/>
</dbReference>
<dbReference type="InterPro" id="IPR024954">
    <property type="entry name" value="SSRP1_DD"/>
</dbReference>
<dbReference type="SMART" id="SM01287">
    <property type="entry name" value="Rtt106"/>
    <property type="match status" value="1"/>
</dbReference>
<dbReference type="Proteomes" id="UP001355207">
    <property type="component" value="Chromosome 6"/>
</dbReference>
<sequence>MSTVTFENIFHGDGPDLGKLRFNAAGFGWKTYSSEDAPTTYSGHDVRHATWFRVARNFQLRLAMRQAEKPRITFDGFKRDDHDKVKRTLDEFFNIKLETRDSSLKGWNWGKAQVQGNDITFQVQGKTTFEIPLSTVANSNIAGKNEVALEFNPAPPFQADPKDLSKRVPDELVEMRFYVPGKSMKSKGSDAGSDGEETDLDEDGNEISAADALHNLIKDKADIGAVVGDSIVVFEDILVLTPRGRFSLEFYPDSLRLLGKSTDYRVPFTSIHRIFLLPKLDDLHIQLVLGLDPPIRQGATRYPFLVAQWPKDEEVDAELNLSDEEIAKYPDLQRKYEAPTFQVISRVLKSLTGKKVTPPGSFRNAQGLNGIKANVKAVQGELYFLEKGLIFIAKQPILIDFSKTESISFSRVGGGIASARTFDMRVVSKTEVADHVFTAISKEEVTPISAFLKQKNVKLLNEMEENNVMDIDEPLSDEDEEMESIASEDDEDSGKRKKADKNKGKKVKAPVNNDDDDDESDDEDFQSESSDGGSPSESDSDEDDEGAASDASDPMMEELQRKQAKRANKKKADGSGSDTEKPKAKKAKKGD</sequence>
<reference evidence="13 14" key="1">
    <citation type="submission" date="2024-01" db="EMBL/GenBank/DDBJ databases">
        <title>Comparative genomics of Cryptococcus and Kwoniella reveals pathogenesis evolution and contrasting modes of karyotype evolution via chromosome fusion or intercentromeric recombination.</title>
        <authorList>
            <person name="Coelho M.A."/>
            <person name="David-Palma M."/>
            <person name="Shea T."/>
            <person name="Bowers K."/>
            <person name="McGinley-Smith S."/>
            <person name="Mohammad A.W."/>
            <person name="Gnirke A."/>
            <person name="Yurkov A.M."/>
            <person name="Nowrousian M."/>
            <person name="Sun S."/>
            <person name="Cuomo C.A."/>
            <person name="Heitman J."/>
        </authorList>
    </citation>
    <scope>NUCLEOTIDE SEQUENCE [LARGE SCALE GENOMIC DNA]</scope>
    <source>
        <strain evidence="13 14">CBS 6074</strain>
    </source>
</reference>
<keyword evidence="6 10" id="KW-0804">Transcription</keyword>
<evidence type="ECO:0000313" key="14">
    <source>
        <dbReference type="Proteomes" id="UP001355207"/>
    </source>
</evidence>
<dbReference type="GeneID" id="91095875"/>
<evidence type="ECO:0000256" key="8">
    <source>
        <dbReference type="ARBA" id="ARBA00023242"/>
    </source>
</evidence>
<dbReference type="InterPro" id="IPR048993">
    <property type="entry name" value="SSRP1-like_PH1"/>
</dbReference>
<protein>
    <recommendedName>
        <fullName evidence="10">FACT complex subunit POB3</fullName>
    </recommendedName>
</protein>
<dbReference type="Gene3D" id="2.30.29.220">
    <property type="entry name" value="Structure-specific recognition protein (SSRP1)"/>
    <property type="match status" value="1"/>
</dbReference>
<evidence type="ECO:0000256" key="4">
    <source>
        <dbReference type="ARBA" id="ARBA00022763"/>
    </source>
</evidence>
<dbReference type="RefSeq" id="XP_066077035.1">
    <property type="nucleotide sequence ID" value="XM_066220938.1"/>
</dbReference>
<dbReference type="InterPro" id="IPR035417">
    <property type="entry name" value="SSRP1/POB3_N"/>
</dbReference>
<comment type="function">
    <text evidence="9 10">Component of the FACT complex, a general chromatin factor that acts to reorganize nucleosomes. The FACT complex is involved in multiple processes that require DNA as a template such as mRNA elongation, DNA replication and DNA repair. During transcription elongation the FACT complex acts as a histone chaperone that both destabilizes and restores nucleosomal structure. It facilitates the passage of RNA polymerase II and transcription by promoting the dissociation of one histone H2A-H2B dimer from the nucleosome, then subsequently promotes the reestablishment of the nucleosome following the passage of RNA polymerase II.</text>
</comment>
<dbReference type="PRINTS" id="PR00887">
    <property type="entry name" value="SSRCOGNITION"/>
</dbReference>
<dbReference type="FunFam" id="2.30.29.220:FF:000003">
    <property type="entry name" value="FACT complex subunit POB3"/>
    <property type="match status" value="1"/>
</dbReference>
<dbReference type="Gene3D" id="2.30.29.30">
    <property type="entry name" value="Pleckstrin-homology domain (PH domain)/Phosphotyrosine-binding domain (PTB)"/>
    <property type="match status" value="2"/>
</dbReference>
<dbReference type="EMBL" id="CP144103">
    <property type="protein sequence ID" value="WWC90272.1"/>
    <property type="molecule type" value="Genomic_DNA"/>
</dbReference>
<evidence type="ECO:0000256" key="2">
    <source>
        <dbReference type="ARBA" id="ARBA00022454"/>
    </source>
</evidence>
<dbReference type="Pfam" id="PF17292">
    <property type="entry name" value="POB3_N"/>
    <property type="match status" value="1"/>
</dbReference>
<dbReference type="GO" id="GO:0006281">
    <property type="term" value="P:DNA repair"/>
    <property type="evidence" value="ECO:0007669"/>
    <property type="project" value="UniProtKB-KW"/>
</dbReference>
<dbReference type="InterPro" id="IPR000969">
    <property type="entry name" value="SSRP1/POB3"/>
</dbReference>
<dbReference type="InterPro" id="IPR011993">
    <property type="entry name" value="PH-like_dom_sf"/>
</dbReference>
<feature type="compositionally biased region" description="Basic and acidic residues" evidence="11">
    <location>
        <begin position="570"/>
        <end position="582"/>
    </location>
</feature>
<dbReference type="CDD" id="cd13231">
    <property type="entry name" value="PH2_SSRP1-like"/>
    <property type="match status" value="1"/>
</dbReference>
<name>A0AAX4JY39_9TREE</name>
<dbReference type="Pfam" id="PF08512">
    <property type="entry name" value="Rttp106-like_middle"/>
    <property type="match status" value="1"/>
</dbReference>
<evidence type="ECO:0000256" key="10">
    <source>
        <dbReference type="RuleBase" id="RU364013"/>
    </source>
</evidence>
<evidence type="ECO:0000259" key="12">
    <source>
        <dbReference type="SMART" id="SM01287"/>
    </source>
</evidence>
<keyword evidence="5 10" id="KW-0805">Transcription regulation</keyword>
<feature type="compositionally biased region" description="Acidic residues" evidence="11">
    <location>
        <begin position="513"/>
        <end position="526"/>
    </location>
</feature>
<evidence type="ECO:0000256" key="7">
    <source>
        <dbReference type="ARBA" id="ARBA00023204"/>
    </source>
</evidence>
<feature type="compositionally biased region" description="Basic residues" evidence="11">
    <location>
        <begin position="495"/>
        <end position="508"/>
    </location>
</feature>
<keyword evidence="8 10" id="KW-0539">Nucleus</keyword>
<dbReference type="InterPro" id="IPR050454">
    <property type="entry name" value="RTT106/SSRP1_HistChap/FACT"/>
</dbReference>
<feature type="region of interest" description="Disordered" evidence="11">
    <location>
        <begin position="468"/>
        <end position="591"/>
    </location>
</feature>
<dbReference type="GO" id="GO:0035101">
    <property type="term" value="C:FACT complex"/>
    <property type="evidence" value="ECO:0007669"/>
    <property type="project" value="TreeGrafter"/>
</dbReference>
<feature type="compositionally biased region" description="Acidic residues" evidence="11">
    <location>
        <begin position="538"/>
        <end position="547"/>
    </location>
</feature>
<evidence type="ECO:0000256" key="5">
    <source>
        <dbReference type="ARBA" id="ARBA00023015"/>
    </source>
</evidence>
<dbReference type="InterPro" id="IPR013719">
    <property type="entry name" value="RTT106/SPT16-like_middle_dom"/>
</dbReference>
<dbReference type="FunFam" id="2.30.29.150:FF:000001">
    <property type="entry name" value="Fact complex subunit ssrp1"/>
    <property type="match status" value="1"/>
</dbReference>
<feature type="compositionally biased region" description="Low complexity" evidence="11">
    <location>
        <begin position="527"/>
        <end position="537"/>
    </location>
</feature>
<organism evidence="13 14">
    <name type="scientific">Kwoniella dendrophila CBS 6074</name>
    <dbReference type="NCBI Taxonomy" id="1295534"/>
    <lineage>
        <taxon>Eukaryota</taxon>
        <taxon>Fungi</taxon>
        <taxon>Dikarya</taxon>
        <taxon>Basidiomycota</taxon>
        <taxon>Agaricomycotina</taxon>
        <taxon>Tremellomycetes</taxon>
        <taxon>Tremellales</taxon>
        <taxon>Cryptococcaceae</taxon>
        <taxon>Kwoniella</taxon>
    </lineage>
</organism>
<dbReference type="InterPro" id="IPR038167">
    <property type="entry name" value="SSRP1_sf"/>
</dbReference>
<evidence type="ECO:0000256" key="9">
    <source>
        <dbReference type="ARBA" id="ARBA00025370"/>
    </source>
</evidence>
<feature type="compositionally biased region" description="Acidic residues" evidence="11">
    <location>
        <begin position="468"/>
        <end position="492"/>
    </location>
</feature>
<gene>
    <name evidence="13" type="ORF">L201_005205</name>
</gene>
<keyword evidence="14" id="KW-1185">Reference proteome</keyword>
<dbReference type="Pfam" id="PF03531">
    <property type="entry name" value="SSrecog"/>
    <property type="match status" value="1"/>
</dbReference>
<keyword evidence="2 10" id="KW-0158">Chromosome</keyword>
<evidence type="ECO:0000256" key="3">
    <source>
        <dbReference type="ARBA" id="ARBA00022705"/>
    </source>
</evidence>
<dbReference type="Pfam" id="PF21103">
    <property type="entry name" value="PH1_SSRP1-like"/>
    <property type="match status" value="1"/>
</dbReference>
<feature type="domain" description="Histone chaperone RTT106/FACT complex subunit SPT16-like middle" evidence="12">
    <location>
        <begin position="368"/>
        <end position="462"/>
    </location>
</feature>
<keyword evidence="7 10" id="KW-0234">DNA repair</keyword>
<dbReference type="Gene3D" id="2.30.29.150">
    <property type="match status" value="1"/>
</dbReference>
<comment type="similarity">
    <text evidence="1 10">Belongs to the SSRP1 family.</text>
</comment>
<dbReference type="GO" id="GO:0042393">
    <property type="term" value="F:histone binding"/>
    <property type="evidence" value="ECO:0007669"/>
    <property type="project" value="TreeGrafter"/>
</dbReference>
<feature type="region of interest" description="Disordered" evidence="11">
    <location>
        <begin position="183"/>
        <end position="202"/>
    </location>
</feature>
<proteinExistence type="inferred from homology"/>
<comment type="subcellular location">
    <subcellularLocation>
        <location evidence="10">Nucleus</location>
    </subcellularLocation>
    <subcellularLocation>
        <location evidence="10">Chromosome</location>
    </subcellularLocation>
</comment>
<evidence type="ECO:0000256" key="6">
    <source>
        <dbReference type="ARBA" id="ARBA00023163"/>
    </source>
</evidence>
<accession>A0AAX4JY39</accession>
<keyword evidence="4 10" id="KW-0227">DNA damage</keyword>
<dbReference type="PANTHER" id="PTHR45849:SF1">
    <property type="entry name" value="FACT COMPLEX SUBUNIT SSRP1"/>
    <property type="match status" value="1"/>
</dbReference>
<feature type="compositionally biased region" description="Acidic residues" evidence="11">
    <location>
        <begin position="193"/>
        <end position="202"/>
    </location>
</feature>
<keyword evidence="3 10" id="KW-0235">DNA replication</keyword>
<evidence type="ECO:0000313" key="13">
    <source>
        <dbReference type="EMBL" id="WWC90272.1"/>
    </source>
</evidence>
<dbReference type="AlphaFoldDB" id="A0AAX4JY39"/>
<dbReference type="CDD" id="cd13230">
    <property type="entry name" value="PH1_SSRP1-like"/>
    <property type="match status" value="1"/>
</dbReference>
<dbReference type="SUPFAM" id="SSF50729">
    <property type="entry name" value="PH domain-like"/>
    <property type="match status" value="1"/>
</dbReference>
<dbReference type="GO" id="GO:0031491">
    <property type="term" value="F:nucleosome binding"/>
    <property type="evidence" value="ECO:0007669"/>
    <property type="project" value="TreeGrafter"/>
</dbReference>